<feature type="domain" description="PPM-type phosphatase" evidence="2">
    <location>
        <begin position="147"/>
        <end position="361"/>
    </location>
</feature>
<dbReference type="Gene3D" id="3.60.40.10">
    <property type="entry name" value="PPM-type phosphatase domain"/>
    <property type="match status" value="1"/>
</dbReference>
<dbReference type="SUPFAM" id="SSF55785">
    <property type="entry name" value="PYP-like sensor domain (PAS domain)"/>
    <property type="match status" value="1"/>
</dbReference>
<dbReference type="PANTHER" id="PTHR43156">
    <property type="entry name" value="STAGE II SPORULATION PROTEIN E-RELATED"/>
    <property type="match status" value="1"/>
</dbReference>
<evidence type="ECO:0000256" key="1">
    <source>
        <dbReference type="ARBA" id="ARBA00022801"/>
    </source>
</evidence>
<dbReference type="InterPro" id="IPR001932">
    <property type="entry name" value="PPM-type_phosphatase-like_dom"/>
</dbReference>
<dbReference type="InterPro" id="IPR000014">
    <property type="entry name" value="PAS"/>
</dbReference>
<accession>A0ABU0AU01</accession>
<comment type="caution">
    <text evidence="3">The sequence shown here is derived from an EMBL/GenBank/DDBJ whole genome shotgun (WGS) entry which is preliminary data.</text>
</comment>
<evidence type="ECO:0000313" key="3">
    <source>
        <dbReference type="EMBL" id="MDQ0274741.1"/>
    </source>
</evidence>
<organism evidence="3 4">
    <name type="scientific">Peptoniphilus koenoeneniae</name>
    <dbReference type="NCBI Taxonomy" id="507751"/>
    <lineage>
        <taxon>Bacteria</taxon>
        <taxon>Bacillati</taxon>
        <taxon>Bacillota</taxon>
        <taxon>Tissierellia</taxon>
        <taxon>Tissierellales</taxon>
        <taxon>Peptoniphilaceae</taxon>
        <taxon>Peptoniphilus</taxon>
    </lineage>
</organism>
<dbReference type="SUPFAM" id="SSF81606">
    <property type="entry name" value="PP2C-like"/>
    <property type="match status" value="1"/>
</dbReference>
<dbReference type="Gene3D" id="3.30.450.20">
    <property type="entry name" value="PAS domain"/>
    <property type="match status" value="1"/>
</dbReference>
<dbReference type="GO" id="GO:0016787">
    <property type="term" value="F:hydrolase activity"/>
    <property type="evidence" value="ECO:0007669"/>
    <property type="project" value="UniProtKB-KW"/>
</dbReference>
<protein>
    <submittedName>
        <fullName evidence="3">Sigma-B regulation protein RsbU (Phosphoserine phosphatase)</fullName>
        <ecNumber evidence="3">3.1.3.3</ecNumber>
    </submittedName>
</protein>
<dbReference type="Proteomes" id="UP001236559">
    <property type="component" value="Unassembled WGS sequence"/>
</dbReference>
<dbReference type="EMBL" id="JAUSTN010000003">
    <property type="protein sequence ID" value="MDQ0274741.1"/>
    <property type="molecule type" value="Genomic_DNA"/>
</dbReference>
<reference evidence="3 4" key="1">
    <citation type="submission" date="2023-07" db="EMBL/GenBank/DDBJ databases">
        <title>Genomic Encyclopedia of Type Strains, Phase IV (KMG-IV): sequencing the most valuable type-strain genomes for metagenomic binning, comparative biology and taxonomic classification.</title>
        <authorList>
            <person name="Goeker M."/>
        </authorList>
    </citation>
    <scope>NUCLEOTIDE SEQUENCE [LARGE SCALE GENOMIC DNA]</scope>
    <source>
        <strain evidence="3 4">DSM 22616</strain>
    </source>
</reference>
<dbReference type="InterPro" id="IPR052016">
    <property type="entry name" value="Bact_Sigma-Reg"/>
</dbReference>
<dbReference type="Pfam" id="PF07228">
    <property type="entry name" value="SpoIIE"/>
    <property type="match status" value="1"/>
</dbReference>
<dbReference type="SMART" id="SM00331">
    <property type="entry name" value="PP2C_SIG"/>
    <property type="match status" value="1"/>
</dbReference>
<evidence type="ECO:0000259" key="2">
    <source>
        <dbReference type="SMART" id="SM00331"/>
    </source>
</evidence>
<name>A0ABU0AU01_9FIRM</name>
<dbReference type="EC" id="3.1.3.3" evidence="3"/>
<dbReference type="PANTHER" id="PTHR43156:SF2">
    <property type="entry name" value="STAGE II SPORULATION PROTEIN E"/>
    <property type="match status" value="1"/>
</dbReference>
<gene>
    <name evidence="3" type="ORF">J2S72_000758</name>
</gene>
<dbReference type="InterPro" id="IPR036457">
    <property type="entry name" value="PPM-type-like_dom_sf"/>
</dbReference>
<keyword evidence="4" id="KW-1185">Reference proteome</keyword>
<sequence length="362" mass="41481">MSGQKFDFNINHIVLNGIADLVRVIDKDNNVIFVNSAMKEFFGADETTMTCEPGDGFFCNVSVAQRSFRTGEIIQREEYIKGNYYSVKCSPVHSETGEIVGVVEVFRNVTMEKKLQGQIINKNKELTFEMLDAQKIQKSLIPEKGFFKNLKLDYFYSPSNILSGDLFNVFEINEDNMGIYIADVMGHGFKSSLITMFISLLFKNISTKTLLSPSRTLEEIKSRFSSLNIDPGIYFTCFYGVYNRKKDNFLFSNAGHNPCPILTRDRNSYELISRGFPISGIFDHINYEENSVDLFCGDKLLFMTDGIVETVNKNREPFGLERIADILNENSIDEINVIKEELELYKYRDQQDDITCVLFKVL</sequence>
<evidence type="ECO:0000313" key="4">
    <source>
        <dbReference type="Proteomes" id="UP001236559"/>
    </source>
</evidence>
<dbReference type="InterPro" id="IPR035965">
    <property type="entry name" value="PAS-like_dom_sf"/>
</dbReference>
<keyword evidence="1 3" id="KW-0378">Hydrolase</keyword>
<dbReference type="RefSeq" id="WP_307495002.1">
    <property type="nucleotide sequence ID" value="NZ_JAUSTN010000003.1"/>
</dbReference>
<proteinExistence type="predicted"/>
<dbReference type="Pfam" id="PF13188">
    <property type="entry name" value="PAS_8"/>
    <property type="match status" value="1"/>
</dbReference>